<feature type="domain" description="FecR protein" evidence="3">
    <location>
        <begin position="166"/>
        <end position="251"/>
    </location>
</feature>
<organism evidence="4 5">
    <name type="scientific">Adhaeretor mobilis</name>
    <dbReference type="NCBI Taxonomy" id="1930276"/>
    <lineage>
        <taxon>Bacteria</taxon>
        <taxon>Pseudomonadati</taxon>
        <taxon>Planctomycetota</taxon>
        <taxon>Planctomycetia</taxon>
        <taxon>Pirellulales</taxon>
        <taxon>Lacipirellulaceae</taxon>
        <taxon>Adhaeretor</taxon>
    </lineage>
</organism>
<dbReference type="RefSeq" id="WP_145062696.1">
    <property type="nucleotide sequence ID" value="NZ_CP036263.1"/>
</dbReference>
<keyword evidence="5" id="KW-1185">Reference proteome</keyword>
<keyword evidence="2" id="KW-0812">Transmembrane</keyword>
<dbReference type="EMBL" id="CP036263">
    <property type="protein sequence ID" value="QDT00898.1"/>
    <property type="molecule type" value="Genomic_DNA"/>
</dbReference>
<feature type="region of interest" description="Disordered" evidence="1">
    <location>
        <begin position="70"/>
        <end position="91"/>
    </location>
</feature>
<accession>A0A517N1L3</accession>
<keyword evidence="2" id="KW-0472">Membrane</keyword>
<dbReference type="OrthoDB" id="256916at2"/>
<name>A0A517N1L3_9BACT</name>
<dbReference type="PANTHER" id="PTHR30273">
    <property type="entry name" value="PERIPLASMIC SIGNAL SENSOR AND SIGMA FACTOR ACTIVATOR FECR-RELATED"/>
    <property type="match status" value="1"/>
</dbReference>
<sequence length="482" mass="53319">MDAIRLHTLVSGWIDKSIAPEEMRELATALKEDANTRRLYLKYMSVHAELCSLEAAQDYFDSIDANQTECSGKTHSNQGNNVKPEPASRKSSSTVRNWGLFAIASGLLLAIGIWQSADRWDLNRSRPTAEFQILDALKPISEDCTWYVEQTPRLRANLCMPGDVIRVTKGKLELKYAHGSKVVLHAPAAYELISNMKARILLGRLTATVSDQAKGFSVLTPRAMVVDLGTQFGVEVNNDGATDVVVFEGEVDVDYNDHTDRNSAQRLRMGEAVHLDAIGTASRIVSINRRTYSSKSLESFSRPAVISEVHDNIERSSSMLNYYEIVPQGMQEDAFAFVDRVAHQWNGVTPAGMPPYLLGGDYVKTFNSDKFNPDIQVSVKVDVPCRLYVLFDNRLPAPAWLKRDFQDTGDEIGLDTGPYQTYNHAWHNQGPSGVGPGESVEDTLSVWVKVVAEPTVVFLGSTEAPESEPNMYGIVAVSLDAQ</sequence>
<dbReference type="InterPro" id="IPR012373">
    <property type="entry name" value="Ferrdict_sens_TM"/>
</dbReference>
<protein>
    <submittedName>
        <fullName evidence="4">FecR protein</fullName>
    </submittedName>
</protein>
<dbReference type="Proteomes" id="UP000319852">
    <property type="component" value="Chromosome"/>
</dbReference>
<dbReference type="PANTHER" id="PTHR30273:SF2">
    <property type="entry name" value="PROTEIN FECR"/>
    <property type="match status" value="1"/>
</dbReference>
<dbReference type="Gene3D" id="2.60.120.1440">
    <property type="match status" value="1"/>
</dbReference>
<reference evidence="4 5" key="1">
    <citation type="submission" date="2019-02" db="EMBL/GenBank/DDBJ databases">
        <title>Deep-cultivation of Planctomycetes and their phenomic and genomic characterization uncovers novel biology.</title>
        <authorList>
            <person name="Wiegand S."/>
            <person name="Jogler M."/>
            <person name="Boedeker C."/>
            <person name="Pinto D."/>
            <person name="Vollmers J."/>
            <person name="Rivas-Marin E."/>
            <person name="Kohn T."/>
            <person name="Peeters S.H."/>
            <person name="Heuer A."/>
            <person name="Rast P."/>
            <person name="Oberbeckmann S."/>
            <person name="Bunk B."/>
            <person name="Jeske O."/>
            <person name="Meyerdierks A."/>
            <person name="Storesund J.E."/>
            <person name="Kallscheuer N."/>
            <person name="Luecker S."/>
            <person name="Lage O.M."/>
            <person name="Pohl T."/>
            <person name="Merkel B.J."/>
            <person name="Hornburger P."/>
            <person name="Mueller R.-W."/>
            <person name="Bruemmer F."/>
            <person name="Labrenz M."/>
            <person name="Spormann A.M."/>
            <person name="Op den Camp H."/>
            <person name="Overmann J."/>
            <person name="Amann R."/>
            <person name="Jetten M.S.M."/>
            <person name="Mascher T."/>
            <person name="Medema M.H."/>
            <person name="Devos D.P."/>
            <person name="Kaster A.-K."/>
            <person name="Ovreas L."/>
            <person name="Rohde M."/>
            <person name="Galperin M.Y."/>
            <person name="Jogler C."/>
        </authorList>
    </citation>
    <scope>NUCLEOTIDE SEQUENCE [LARGE SCALE GENOMIC DNA]</scope>
    <source>
        <strain evidence="4 5">HG15A2</strain>
    </source>
</reference>
<feature type="compositionally biased region" description="Polar residues" evidence="1">
    <location>
        <begin position="70"/>
        <end position="81"/>
    </location>
</feature>
<proteinExistence type="predicted"/>
<evidence type="ECO:0000313" key="4">
    <source>
        <dbReference type="EMBL" id="QDT00898.1"/>
    </source>
</evidence>
<dbReference type="InterPro" id="IPR006860">
    <property type="entry name" value="FecR"/>
</dbReference>
<dbReference type="KEGG" id="amob:HG15A2_42400"/>
<dbReference type="Pfam" id="PF04773">
    <property type="entry name" value="FecR"/>
    <property type="match status" value="1"/>
</dbReference>
<evidence type="ECO:0000313" key="5">
    <source>
        <dbReference type="Proteomes" id="UP000319852"/>
    </source>
</evidence>
<evidence type="ECO:0000256" key="2">
    <source>
        <dbReference type="SAM" id="Phobius"/>
    </source>
</evidence>
<gene>
    <name evidence="4" type="ORF">HG15A2_42400</name>
</gene>
<feature type="transmembrane region" description="Helical" evidence="2">
    <location>
        <begin position="98"/>
        <end position="117"/>
    </location>
</feature>
<evidence type="ECO:0000256" key="1">
    <source>
        <dbReference type="SAM" id="MobiDB-lite"/>
    </source>
</evidence>
<keyword evidence="2" id="KW-1133">Transmembrane helix</keyword>
<dbReference type="AlphaFoldDB" id="A0A517N1L3"/>
<dbReference type="GO" id="GO:0016989">
    <property type="term" value="F:sigma factor antagonist activity"/>
    <property type="evidence" value="ECO:0007669"/>
    <property type="project" value="TreeGrafter"/>
</dbReference>
<evidence type="ECO:0000259" key="3">
    <source>
        <dbReference type="Pfam" id="PF04773"/>
    </source>
</evidence>